<dbReference type="InterPro" id="IPR005135">
    <property type="entry name" value="Endo/exonuclease/phosphatase"/>
</dbReference>
<dbReference type="AlphaFoldDB" id="A0AAX2ALN6"/>
<dbReference type="Gene3D" id="3.60.10.10">
    <property type="entry name" value="Endonuclease/exonuclease/phosphatase"/>
    <property type="match status" value="1"/>
</dbReference>
<feature type="domain" description="Endonuclease/exonuclease/phosphatase" evidence="1">
    <location>
        <begin position="7"/>
        <end position="312"/>
    </location>
</feature>
<name>A0AAX2ALN6_9BACT</name>
<comment type="caution">
    <text evidence="2">The sequence shown here is derived from an EMBL/GenBank/DDBJ whole genome shotgun (WGS) entry which is preliminary data.</text>
</comment>
<gene>
    <name evidence="2" type="ORF">CP985_01645</name>
</gene>
<evidence type="ECO:0000259" key="1">
    <source>
        <dbReference type="Pfam" id="PF03372"/>
    </source>
</evidence>
<proteinExistence type="predicted"/>
<dbReference type="KEGG" id="amyt:AMYT_1154"/>
<keyword evidence="3" id="KW-1185">Reference proteome</keyword>
<dbReference type="InterPro" id="IPR036691">
    <property type="entry name" value="Endo/exonu/phosph_ase_sf"/>
</dbReference>
<evidence type="ECO:0000313" key="2">
    <source>
        <dbReference type="EMBL" id="RXK16886.1"/>
    </source>
</evidence>
<dbReference type="Pfam" id="PF03372">
    <property type="entry name" value="Exo_endo_phos"/>
    <property type="match status" value="1"/>
</dbReference>
<keyword evidence="2" id="KW-0378">Hydrolase</keyword>
<dbReference type="GO" id="GO:0006506">
    <property type="term" value="P:GPI anchor biosynthetic process"/>
    <property type="evidence" value="ECO:0007669"/>
    <property type="project" value="TreeGrafter"/>
</dbReference>
<dbReference type="GO" id="GO:0016020">
    <property type="term" value="C:membrane"/>
    <property type="evidence" value="ECO:0007669"/>
    <property type="project" value="GOC"/>
</dbReference>
<accession>A0AAX2ALN6</accession>
<evidence type="ECO:0000313" key="3">
    <source>
        <dbReference type="Proteomes" id="UP000290092"/>
    </source>
</evidence>
<dbReference type="EMBL" id="NXID01000003">
    <property type="protein sequence ID" value="RXK16886.1"/>
    <property type="molecule type" value="Genomic_DNA"/>
</dbReference>
<dbReference type="PANTHER" id="PTHR14859:SF15">
    <property type="entry name" value="ENDONUCLEASE_EXONUCLEASE_PHOSPHATASE DOMAIN-CONTAINING PROTEIN"/>
    <property type="match status" value="1"/>
</dbReference>
<dbReference type="SUPFAM" id="SSF56219">
    <property type="entry name" value="DNase I-like"/>
    <property type="match status" value="1"/>
</dbReference>
<dbReference type="InterPro" id="IPR051916">
    <property type="entry name" value="GPI-anchor_lipid_remodeler"/>
</dbReference>
<dbReference type="Proteomes" id="UP000290092">
    <property type="component" value="Unassembled WGS sequence"/>
</dbReference>
<dbReference type="PANTHER" id="PTHR14859">
    <property type="entry name" value="CALCOFLUOR WHITE HYPERSENSITIVE PROTEIN PRECURSOR"/>
    <property type="match status" value="1"/>
</dbReference>
<dbReference type="GO" id="GO:0004519">
    <property type="term" value="F:endonuclease activity"/>
    <property type="evidence" value="ECO:0007669"/>
    <property type="project" value="UniProtKB-KW"/>
</dbReference>
<reference evidence="2 3" key="1">
    <citation type="submission" date="2017-09" db="EMBL/GenBank/DDBJ databases">
        <title>Genomics of the genus Arcobacter.</title>
        <authorList>
            <person name="Perez-Cataluna A."/>
            <person name="Figueras M.J."/>
            <person name="Salas-Masso N."/>
        </authorList>
    </citation>
    <scope>NUCLEOTIDE SEQUENCE [LARGE SCALE GENOMIC DNA]</scope>
    <source>
        <strain evidence="2 3">CECT 7386</strain>
    </source>
</reference>
<protein>
    <submittedName>
        <fullName evidence="2">Endonuclease</fullName>
    </submittedName>
</protein>
<sequence length="321" mass="37624">MNIKVGTFNLFQFLAPPFSWYVKKDKFTKEEWKKKTAWIKEQLLQMDCDIVGFQEVFSIEELKLLVNNLGYKYFEVIDKPKTDEKNANIYISTVVAIASKYPIKKLCTLNEDKNISLKFNTNEEFIFSRKPIKATIQIDSKELIAYIFHLKSNRLNEYEYKFSKKDNITLKLEKSIYAINENFSFALKQRLMEALHLAKDIQEEKNPYIIAMGDLNDKENSLSLDILTNSSLLEVNDFKEYKHMDLGLENYMNDSYFLAKTKDKREATSYYKNLGNVLDYILVSNNLEVLEYKLFDLHLKDNKDGSLLQSDHAQVTSTISF</sequence>
<keyword evidence="2" id="KW-0255">Endonuclease</keyword>
<keyword evidence="2" id="KW-0540">Nuclease</keyword>
<dbReference type="RefSeq" id="WP_114841604.1">
    <property type="nucleotide sequence ID" value="NZ_CP031219.1"/>
</dbReference>
<organism evidence="2 3">
    <name type="scientific">Malaciobacter mytili LMG 24559</name>
    <dbReference type="NCBI Taxonomy" id="1032238"/>
    <lineage>
        <taxon>Bacteria</taxon>
        <taxon>Pseudomonadati</taxon>
        <taxon>Campylobacterota</taxon>
        <taxon>Epsilonproteobacteria</taxon>
        <taxon>Campylobacterales</taxon>
        <taxon>Arcobacteraceae</taxon>
        <taxon>Malaciobacter</taxon>
    </lineage>
</organism>